<name>A0A1S7LES1_MAGMO</name>
<dbReference type="InterPro" id="IPR002504">
    <property type="entry name" value="NADK"/>
</dbReference>
<feature type="binding site" evidence="6">
    <location>
        <begin position="71"/>
        <end position="72"/>
    </location>
    <ligand>
        <name>NAD(+)</name>
        <dbReference type="ChEBI" id="CHEBI:57540"/>
    </ligand>
</feature>
<keyword evidence="1 6" id="KW-0808">Transferase</keyword>
<comment type="cofactor">
    <cofactor evidence="6">
        <name>a divalent metal cation</name>
        <dbReference type="ChEBI" id="CHEBI:60240"/>
    </cofactor>
</comment>
<gene>
    <name evidence="6" type="primary">nadK</name>
    <name evidence="7" type="ORF">MAGMO_1242</name>
</gene>
<dbReference type="PANTHER" id="PTHR20275">
    <property type="entry name" value="NAD KINASE"/>
    <property type="match status" value="1"/>
</dbReference>
<comment type="catalytic activity">
    <reaction evidence="5 6">
        <text>NAD(+) + ATP = ADP + NADP(+) + H(+)</text>
        <dbReference type="Rhea" id="RHEA:18629"/>
        <dbReference type="ChEBI" id="CHEBI:15378"/>
        <dbReference type="ChEBI" id="CHEBI:30616"/>
        <dbReference type="ChEBI" id="CHEBI:57540"/>
        <dbReference type="ChEBI" id="CHEBI:58349"/>
        <dbReference type="ChEBI" id="CHEBI:456216"/>
        <dbReference type="EC" id="2.7.1.23"/>
    </reaction>
</comment>
<protein>
    <recommendedName>
        <fullName evidence="6">NAD kinase</fullName>
        <ecNumber evidence="6">2.7.1.23</ecNumber>
    </recommendedName>
    <alternativeName>
        <fullName evidence="6">ATP-dependent NAD kinase</fullName>
    </alternativeName>
</protein>
<dbReference type="InterPro" id="IPR017438">
    <property type="entry name" value="ATP-NAD_kinase_N"/>
</dbReference>
<dbReference type="EMBL" id="LO017727">
    <property type="protein sequence ID" value="CRH05435.1"/>
    <property type="molecule type" value="Genomic_DNA"/>
</dbReference>
<evidence type="ECO:0000256" key="2">
    <source>
        <dbReference type="ARBA" id="ARBA00022777"/>
    </source>
</evidence>
<evidence type="ECO:0000313" key="7">
    <source>
        <dbReference type="EMBL" id="CRH05435.1"/>
    </source>
</evidence>
<dbReference type="GO" id="GO:0005737">
    <property type="term" value="C:cytoplasm"/>
    <property type="evidence" value="ECO:0007669"/>
    <property type="project" value="UniProtKB-SubCell"/>
</dbReference>
<comment type="caution">
    <text evidence="6">Lacks conserved residue(s) required for the propagation of feature annotation.</text>
</comment>
<keyword evidence="6" id="KW-0963">Cytoplasm</keyword>
<keyword evidence="4 6" id="KW-0520">NAD</keyword>
<feature type="binding site" evidence="6">
    <location>
        <position position="175"/>
    </location>
    <ligand>
        <name>NAD(+)</name>
        <dbReference type="ChEBI" id="CHEBI:57540"/>
    </ligand>
</feature>
<dbReference type="Gene3D" id="2.60.200.30">
    <property type="entry name" value="Probable inorganic polyphosphate/atp-NAD kinase, domain 2"/>
    <property type="match status" value="1"/>
</dbReference>
<organism evidence="7">
    <name type="scientific">Magnetococcus massalia (strain MO-1)</name>
    <dbReference type="NCBI Taxonomy" id="451514"/>
    <lineage>
        <taxon>Bacteria</taxon>
        <taxon>Pseudomonadati</taxon>
        <taxon>Pseudomonadota</taxon>
        <taxon>Magnetococcia</taxon>
        <taxon>Magnetococcales</taxon>
        <taxon>Magnetococcaceae</taxon>
        <taxon>Magnetococcus</taxon>
    </lineage>
</organism>
<reference evidence="7" key="1">
    <citation type="submission" date="2015-04" db="EMBL/GenBank/DDBJ databases">
        <authorList>
            <person name="Syromyatnikov M.Y."/>
            <person name="Popov V.N."/>
        </authorList>
    </citation>
    <scope>NUCLEOTIDE SEQUENCE</scope>
    <source>
        <strain evidence="7">MO-1</strain>
    </source>
</reference>
<evidence type="ECO:0000256" key="3">
    <source>
        <dbReference type="ARBA" id="ARBA00022857"/>
    </source>
</evidence>
<feature type="active site" description="Proton acceptor" evidence="6">
    <location>
        <position position="71"/>
    </location>
</feature>
<keyword evidence="3 6" id="KW-0521">NADP</keyword>
<dbReference type="GO" id="GO:0003951">
    <property type="term" value="F:NAD+ kinase activity"/>
    <property type="evidence" value="ECO:0007669"/>
    <property type="project" value="UniProtKB-UniRule"/>
</dbReference>
<dbReference type="AlphaFoldDB" id="A0A1S7LES1"/>
<proteinExistence type="inferred from homology"/>
<dbReference type="Gene3D" id="3.40.50.10330">
    <property type="entry name" value="Probable inorganic polyphosphate/atp-NAD kinase, domain 1"/>
    <property type="match status" value="1"/>
</dbReference>
<dbReference type="GO" id="GO:0005524">
    <property type="term" value="F:ATP binding"/>
    <property type="evidence" value="ECO:0007669"/>
    <property type="project" value="UniProtKB-KW"/>
</dbReference>
<dbReference type="InterPro" id="IPR016064">
    <property type="entry name" value="NAD/diacylglycerol_kinase_sf"/>
</dbReference>
<evidence type="ECO:0000256" key="1">
    <source>
        <dbReference type="ARBA" id="ARBA00022679"/>
    </source>
</evidence>
<evidence type="ECO:0000256" key="4">
    <source>
        <dbReference type="ARBA" id="ARBA00023027"/>
    </source>
</evidence>
<feature type="binding site" evidence="6">
    <location>
        <begin position="186"/>
        <end position="191"/>
    </location>
    <ligand>
        <name>NAD(+)</name>
        <dbReference type="ChEBI" id="CHEBI:57540"/>
    </ligand>
</feature>
<dbReference type="GO" id="GO:0006741">
    <property type="term" value="P:NADP+ biosynthetic process"/>
    <property type="evidence" value="ECO:0007669"/>
    <property type="project" value="UniProtKB-UniRule"/>
</dbReference>
<keyword evidence="2 6" id="KW-0418">Kinase</keyword>
<dbReference type="GO" id="GO:0051287">
    <property type="term" value="F:NAD binding"/>
    <property type="evidence" value="ECO:0007669"/>
    <property type="project" value="UniProtKB-ARBA"/>
</dbReference>
<evidence type="ECO:0000256" key="5">
    <source>
        <dbReference type="ARBA" id="ARBA00047925"/>
    </source>
</evidence>
<evidence type="ECO:0000256" key="6">
    <source>
        <dbReference type="HAMAP-Rule" id="MF_00361"/>
    </source>
</evidence>
<feature type="binding site" evidence="6">
    <location>
        <position position="173"/>
    </location>
    <ligand>
        <name>NAD(+)</name>
        <dbReference type="ChEBI" id="CHEBI:57540"/>
    </ligand>
</feature>
<dbReference type="GO" id="GO:0046872">
    <property type="term" value="F:metal ion binding"/>
    <property type="evidence" value="ECO:0007669"/>
    <property type="project" value="UniProtKB-UniRule"/>
</dbReference>
<keyword evidence="6" id="KW-0547">Nucleotide-binding</keyword>
<comment type="similarity">
    <text evidence="6">Belongs to the NAD kinase family.</text>
</comment>
<dbReference type="HAMAP" id="MF_00361">
    <property type="entry name" value="NAD_kinase"/>
    <property type="match status" value="1"/>
</dbReference>
<feature type="binding site" evidence="6">
    <location>
        <begin position="145"/>
        <end position="146"/>
    </location>
    <ligand>
        <name>NAD(+)</name>
        <dbReference type="ChEBI" id="CHEBI:57540"/>
    </ligand>
</feature>
<dbReference type="EC" id="2.7.1.23" evidence="6"/>
<dbReference type="SUPFAM" id="SSF111331">
    <property type="entry name" value="NAD kinase/diacylglycerol kinase-like"/>
    <property type="match status" value="1"/>
</dbReference>
<feature type="binding site" evidence="6">
    <location>
        <position position="245"/>
    </location>
    <ligand>
        <name>NAD(+)</name>
        <dbReference type="ChEBI" id="CHEBI:57540"/>
    </ligand>
</feature>
<dbReference type="Pfam" id="PF01513">
    <property type="entry name" value="NAD_kinase"/>
    <property type="match status" value="1"/>
</dbReference>
<comment type="function">
    <text evidence="6">Involved in the regulation of the intracellular balance of NAD and NADP, and is a key enzyme in the biosynthesis of NADP. Catalyzes specifically the phosphorylation on 2'-hydroxyl of the adenosine moiety of NAD to yield NADP.</text>
</comment>
<dbReference type="PANTHER" id="PTHR20275:SF0">
    <property type="entry name" value="NAD KINASE"/>
    <property type="match status" value="1"/>
</dbReference>
<comment type="subcellular location">
    <subcellularLocation>
        <location evidence="6">Cytoplasm</location>
    </subcellularLocation>
</comment>
<dbReference type="GO" id="GO:0019674">
    <property type="term" value="P:NAD+ metabolic process"/>
    <property type="evidence" value="ECO:0007669"/>
    <property type="project" value="InterPro"/>
</dbReference>
<dbReference type="InterPro" id="IPR017437">
    <property type="entry name" value="ATP-NAD_kinase_PpnK-typ_C"/>
</dbReference>
<feature type="binding site" evidence="6">
    <location>
        <position position="156"/>
    </location>
    <ligand>
        <name>NAD(+)</name>
        <dbReference type="ChEBI" id="CHEBI:57540"/>
    </ligand>
</feature>
<accession>A0A1S7LES1</accession>
<dbReference type="Pfam" id="PF20143">
    <property type="entry name" value="NAD_kinase_C"/>
    <property type="match status" value="1"/>
</dbReference>
<keyword evidence="6" id="KW-0067">ATP-binding</keyword>
<sequence>MNSIGLITKRSDPTAVRATKELTEWLRKQGCRVTVTPEAAEDAEISEEMATRRSSENLAEGQDMVIVLGGDGTFIGAARDVMRWRVPVLGVNMGRLGFLTEIPYEEMYTYLTGFFSGRYEVEERMMLTAYVKRKNGEVLSHHALNDVVAHKGHLARMMEFQVSIDGQHVYTSRADGLIVSTPTGSTGYSLSAGGPILHPRLDTFLLMPICPHTLTNRPIAIPGDSQVEFRLTQEEPDRLLTLDGQLGVPLLDGDSILIRRSDHTLRVLHSPERNYYDVLRDKLRWAERVGTPRDLLAGTGADLR</sequence>